<accession>A0AAN9XWD1</accession>
<feature type="chain" id="PRO_5042974068" evidence="2">
    <location>
        <begin position="21"/>
        <end position="107"/>
    </location>
</feature>
<evidence type="ECO:0000313" key="4">
    <source>
        <dbReference type="Proteomes" id="UP001386955"/>
    </source>
</evidence>
<protein>
    <submittedName>
        <fullName evidence="3">Uncharacterized protein</fullName>
    </submittedName>
</protein>
<dbReference type="AlphaFoldDB" id="A0AAN9XWD1"/>
<organism evidence="3 4">
    <name type="scientific">Psophocarpus tetragonolobus</name>
    <name type="common">Winged bean</name>
    <name type="synonym">Dolichos tetragonolobus</name>
    <dbReference type="NCBI Taxonomy" id="3891"/>
    <lineage>
        <taxon>Eukaryota</taxon>
        <taxon>Viridiplantae</taxon>
        <taxon>Streptophyta</taxon>
        <taxon>Embryophyta</taxon>
        <taxon>Tracheophyta</taxon>
        <taxon>Spermatophyta</taxon>
        <taxon>Magnoliopsida</taxon>
        <taxon>eudicotyledons</taxon>
        <taxon>Gunneridae</taxon>
        <taxon>Pentapetalae</taxon>
        <taxon>rosids</taxon>
        <taxon>fabids</taxon>
        <taxon>Fabales</taxon>
        <taxon>Fabaceae</taxon>
        <taxon>Papilionoideae</taxon>
        <taxon>50 kb inversion clade</taxon>
        <taxon>NPAAA clade</taxon>
        <taxon>indigoferoid/millettioid clade</taxon>
        <taxon>Phaseoleae</taxon>
        <taxon>Psophocarpus</taxon>
    </lineage>
</organism>
<keyword evidence="2" id="KW-0732">Signal</keyword>
<proteinExistence type="predicted"/>
<dbReference type="Proteomes" id="UP001386955">
    <property type="component" value="Unassembled WGS sequence"/>
</dbReference>
<comment type="caution">
    <text evidence="3">The sequence shown here is derived from an EMBL/GenBank/DDBJ whole genome shotgun (WGS) entry which is preliminary data.</text>
</comment>
<feature type="region of interest" description="Disordered" evidence="1">
    <location>
        <begin position="44"/>
        <end position="82"/>
    </location>
</feature>
<gene>
    <name evidence="3" type="ORF">VNO78_04581</name>
</gene>
<keyword evidence="4" id="KW-1185">Reference proteome</keyword>
<reference evidence="3 4" key="1">
    <citation type="submission" date="2024-01" db="EMBL/GenBank/DDBJ databases">
        <title>The genomes of 5 underutilized Papilionoideae crops provide insights into root nodulation and disease resistanc.</title>
        <authorList>
            <person name="Jiang F."/>
        </authorList>
    </citation>
    <scope>NUCLEOTIDE SEQUENCE [LARGE SCALE GENOMIC DNA]</scope>
    <source>
        <strain evidence="3">DUOXIRENSHENG_FW03</strain>
        <tissue evidence="3">Leaves</tissue>
    </source>
</reference>
<name>A0AAN9XWD1_PSOTE</name>
<dbReference type="EMBL" id="JAYMYS010000001">
    <property type="protein sequence ID" value="KAK7412875.1"/>
    <property type="molecule type" value="Genomic_DNA"/>
</dbReference>
<evidence type="ECO:0000256" key="1">
    <source>
        <dbReference type="SAM" id="MobiDB-lite"/>
    </source>
</evidence>
<evidence type="ECO:0000313" key="3">
    <source>
        <dbReference type="EMBL" id="KAK7412875.1"/>
    </source>
</evidence>
<evidence type="ECO:0000256" key="2">
    <source>
        <dbReference type="SAM" id="SignalP"/>
    </source>
</evidence>
<sequence>MRTLLALLFALVITVTMMHAGAVNEDIEVRTKVERNLLSETALGRKGMGSHTTMKVSAGANINAADSVNNNKGKKSDDDNDSFQNYSPKLFLSSHHYFHIRTPPING</sequence>
<feature type="signal peptide" evidence="2">
    <location>
        <begin position="1"/>
        <end position="20"/>
    </location>
</feature>